<reference evidence="3" key="1">
    <citation type="submission" date="2010-02" db="EMBL/GenBank/DDBJ databases">
        <title>Complete sequence of Ferroglobus placidus DSM 10642.</title>
        <authorList>
            <consortium name="US DOE Joint Genome Institute"/>
            <person name="Lucas S."/>
            <person name="Copeland A."/>
            <person name="Lapidus A."/>
            <person name="Cheng J.-F."/>
            <person name="Bruce D."/>
            <person name="Goodwin L."/>
            <person name="Pitluck S."/>
            <person name="Saunders E."/>
            <person name="Brettin T."/>
            <person name="Detter J.C."/>
            <person name="Han C."/>
            <person name="Tapia R."/>
            <person name="Larimer F."/>
            <person name="Land M."/>
            <person name="Hauser L."/>
            <person name="Kyrpides N."/>
            <person name="Ivanova N."/>
            <person name="Holmes D."/>
            <person name="Lovley D."/>
            <person name="Kyrpides N."/>
            <person name="Anderson I.J."/>
            <person name="Woyke T."/>
        </authorList>
    </citation>
    <scope>NUCLEOTIDE SEQUENCE [LARGE SCALE GENOMIC DNA]</scope>
    <source>
        <strain evidence="3">DSM 10642 / AEDII12DO</strain>
    </source>
</reference>
<feature type="transmembrane region" description="Helical" evidence="1">
    <location>
        <begin position="30"/>
        <end position="48"/>
    </location>
</feature>
<keyword evidence="1" id="KW-0472">Membrane</keyword>
<feature type="transmembrane region" description="Helical" evidence="1">
    <location>
        <begin position="6"/>
        <end position="23"/>
    </location>
</feature>
<name>D3RXE0_FERPA</name>
<dbReference type="Proteomes" id="UP000002613">
    <property type="component" value="Chromosome"/>
</dbReference>
<protein>
    <submittedName>
        <fullName evidence="2">Uncharacterized protein</fullName>
    </submittedName>
</protein>
<keyword evidence="3" id="KW-1185">Reference proteome</keyword>
<feature type="transmembrane region" description="Helical" evidence="1">
    <location>
        <begin position="54"/>
        <end position="76"/>
    </location>
</feature>
<organism evidence="2 3">
    <name type="scientific">Ferroglobus placidus (strain DSM 10642 / AEDII12DO)</name>
    <dbReference type="NCBI Taxonomy" id="589924"/>
    <lineage>
        <taxon>Archaea</taxon>
        <taxon>Methanobacteriati</taxon>
        <taxon>Methanobacteriota</taxon>
        <taxon>Archaeoglobi</taxon>
        <taxon>Archaeoglobales</taxon>
        <taxon>Archaeoglobaceae</taxon>
        <taxon>Ferroglobus</taxon>
    </lineage>
</organism>
<proteinExistence type="predicted"/>
<feature type="transmembrane region" description="Helical" evidence="1">
    <location>
        <begin position="118"/>
        <end position="147"/>
    </location>
</feature>
<dbReference type="KEGG" id="fpl:Ferp_0991"/>
<dbReference type="HOGENOM" id="CLU_1754615_0_0_2"/>
<feature type="transmembrane region" description="Helical" evidence="1">
    <location>
        <begin position="88"/>
        <end position="112"/>
    </location>
</feature>
<keyword evidence="1" id="KW-0812">Transmembrane</keyword>
<evidence type="ECO:0000313" key="2">
    <source>
        <dbReference type="EMBL" id="ADC65153.1"/>
    </source>
</evidence>
<evidence type="ECO:0000256" key="1">
    <source>
        <dbReference type="SAM" id="Phobius"/>
    </source>
</evidence>
<dbReference type="AlphaFoldDB" id="D3RXE0"/>
<dbReference type="EMBL" id="CP001899">
    <property type="protein sequence ID" value="ADC65153.1"/>
    <property type="molecule type" value="Genomic_DNA"/>
</dbReference>
<reference evidence="2 3" key="2">
    <citation type="journal article" date="2011" name="Stand. Genomic Sci.">
        <title>Complete genome sequence of Ferroglobus placidus AEDII12DO.</title>
        <authorList>
            <person name="Anderson I."/>
            <person name="Risso C."/>
            <person name="Holmes D."/>
            <person name="Lucas S."/>
            <person name="Copeland A."/>
            <person name="Lapidus A."/>
            <person name="Cheng J.F."/>
            <person name="Bruce D."/>
            <person name="Goodwin L."/>
            <person name="Pitluck S."/>
            <person name="Saunders E."/>
            <person name="Brettin T."/>
            <person name="Detter J.C."/>
            <person name="Han C."/>
            <person name="Tapia R."/>
            <person name="Larimer F."/>
            <person name="Land M."/>
            <person name="Hauser L."/>
            <person name="Woyke T."/>
            <person name="Lovley D."/>
            <person name="Kyrpides N."/>
            <person name="Ivanova N."/>
        </authorList>
    </citation>
    <scope>NUCLEOTIDE SEQUENCE [LARGE SCALE GENOMIC DNA]</scope>
    <source>
        <strain evidence="3">DSM 10642 / AEDII12DO</strain>
    </source>
</reference>
<evidence type="ECO:0000313" key="3">
    <source>
        <dbReference type="Proteomes" id="UP000002613"/>
    </source>
</evidence>
<accession>D3RXE0</accession>
<keyword evidence="1" id="KW-1133">Transmembrane helix</keyword>
<dbReference type="PaxDb" id="589924-Ferp_0991"/>
<sequence length="148" mass="16683">MYVPAAIVLLVWLLLKIGFEISPIEKFLNILVYIAVSWILMEHIEITIKPAFTYAEFGIISLIVSIMIFAAAVSIFKYRSRMKIHMLLLINLHPLLNGVFVTFTFISLAGISASLGKFFTHVFSCLVGALVIVYFVTSFMASVRVYLK</sequence>
<gene>
    <name evidence="2" type="ordered locus">Ferp_0991</name>
</gene>